<dbReference type="SUPFAM" id="SSF51905">
    <property type="entry name" value="FAD/NAD(P)-binding domain"/>
    <property type="match status" value="1"/>
</dbReference>
<evidence type="ECO:0000256" key="1">
    <source>
        <dbReference type="PIRSR" id="PIRSR011396-1"/>
    </source>
</evidence>
<feature type="binding site" evidence="2">
    <location>
        <position position="335"/>
    </location>
    <ligand>
        <name>FAD</name>
        <dbReference type="ChEBI" id="CHEBI:57692"/>
    </ligand>
</feature>
<proteinExistence type="predicted"/>
<organism evidence="3 4">
    <name type="scientific">OM182 bacterium MED-G28</name>
    <dbReference type="NCBI Taxonomy" id="1986256"/>
    <lineage>
        <taxon>Bacteria</taxon>
        <taxon>Pseudomonadati</taxon>
        <taxon>Pseudomonadota</taxon>
        <taxon>Gammaproteobacteria</taxon>
        <taxon>OMG group</taxon>
        <taxon>OM182 clade</taxon>
    </lineage>
</organism>
<dbReference type="GO" id="GO:0000166">
    <property type="term" value="F:nucleotide binding"/>
    <property type="evidence" value="ECO:0007669"/>
    <property type="project" value="UniProtKB-KW"/>
</dbReference>
<dbReference type="Pfam" id="PF04820">
    <property type="entry name" value="Trp_halogenase"/>
    <property type="match status" value="1"/>
</dbReference>
<dbReference type="PANTHER" id="PTHR43747:SF4">
    <property type="entry name" value="FLAVIN-DEPENDENT TRYPTOPHAN HALOGENASE"/>
    <property type="match status" value="1"/>
</dbReference>
<dbReference type="AlphaFoldDB" id="A0A2A5W8A7"/>
<accession>A0A2A5W8A7</accession>
<dbReference type="InterPro" id="IPR006905">
    <property type="entry name" value="Flavin_halogenase"/>
</dbReference>
<feature type="binding site" evidence="2">
    <location>
        <position position="187"/>
    </location>
    <ligand>
        <name>FAD</name>
        <dbReference type="ChEBI" id="CHEBI:57692"/>
    </ligand>
</feature>
<feature type="binding site" evidence="2">
    <location>
        <position position="80"/>
    </location>
    <ligand>
        <name>7-chloro-L-tryptophan</name>
        <dbReference type="ChEBI" id="CHEBI:58713"/>
    </ligand>
</feature>
<sequence>MDDSNLKNIVVLGGGTAGWMTASLLQKQWQHLGIKITVVESPDIGIIGVGEGSTPLLKVFFDSLEISESEWMPECNATYKNGISFNNWSTVSGYESYFHPFPCSLDFATFGLLYKYAALRRKGLDVLAHPNRFSLMAGLTEKKLAPIPSENFPFHFQYGYHFDSVLIGNFLRRRAKEIGVEHIEATVQDVEQNSNGDIKSLKLNNNQTLSGDFFIDCSGFASVLLQKTLKVPFLNFAENLFNDSAIAMPTEIEPNIPSETVSTALTNGWAWKIPLTNRFGNGYVYSSKYCSPDEAETELRAHLGVLDSDIEARHLKMKVGRAEESWRNNCVAVGLSQGFIEPLEATALQFVYATVDEFAKAFEQGEFTPQYRQEFNNRMNKNFEGIRDYIVLHYKTNSRSDSQYWIDNRENQNLSNNLKEMLNCWYGVEDIEAALTRLDIGTYYSQRSWACLLAGVGTFPREENLISADLENAQSLQDDLKYVDNFIEGCSLNFEPHENMLTSKTP</sequence>
<dbReference type="InterPro" id="IPR050816">
    <property type="entry name" value="Flavin-dep_Halogenase_NPB"/>
</dbReference>
<dbReference type="PIRSF" id="PIRSF011396">
    <property type="entry name" value="Trp_halogenase"/>
    <property type="match status" value="1"/>
</dbReference>
<evidence type="ECO:0000256" key="2">
    <source>
        <dbReference type="PIRSR" id="PIRSR011396-2"/>
    </source>
</evidence>
<feature type="binding site" evidence="2">
    <location>
        <position position="344"/>
    </location>
    <ligand>
        <name>L-tryptophan</name>
        <dbReference type="ChEBI" id="CHEBI:57912"/>
    </ligand>
</feature>
<gene>
    <name evidence="3" type="ORF">CNF02_12040</name>
</gene>
<reference evidence="3 4" key="1">
    <citation type="submission" date="2017-08" db="EMBL/GenBank/DDBJ databases">
        <title>Fine stratification of microbial communities through a metagenomic profile of the photic zone.</title>
        <authorList>
            <person name="Haro-Moreno J.M."/>
            <person name="Lopez-Perez M."/>
            <person name="De La Torre J."/>
            <person name="Picazo A."/>
            <person name="Camacho A."/>
            <person name="Rodriguez-Valera F."/>
        </authorList>
    </citation>
    <scope>NUCLEOTIDE SEQUENCE [LARGE SCALE GENOMIC DNA]</scope>
    <source>
        <strain evidence="3">MED-G28</strain>
    </source>
</reference>
<keyword evidence="2" id="KW-0547">Nucleotide-binding</keyword>
<dbReference type="InterPro" id="IPR036188">
    <property type="entry name" value="FAD/NAD-bd_sf"/>
</dbReference>
<feature type="binding site" evidence="2">
    <location>
        <begin position="14"/>
        <end position="17"/>
    </location>
    <ligand>
        <name>FAD</name>
        <dbReference type="ChEBI" id="CHEBI:57692"/>
    </ligand>
</feature>
<comment type="caution">
    <text evidence="3">The sequence shown here is derived from an EMBL/GenBank/DDBJ whole genome shotgun (WGS) entry which is preliminary data.</text>
</comment>
<feature type="active site" evidence="1">
    <location>
        <position position="80"/>
    </location>
</feature>
<dbReference type="InterPro" id="IPR033856">
    <property type="entry name" value="Trp_halogen"/>
</dbReference>
<dbReference type="Gene3D" id="3.50.50.60">
    <property type="entry name" value="FAD/NAD(P)-binding domain"/>
    <property type="match status" value="1"/>
</dbReference>
<dbReference type="Proteomes" id="UP000219329">
    <property type="component" value="Unassembled WGS sequence"/>
</dbReference>
<dbReference type="GO" id="GO:0004497">
    <property type="term" value="F:monooxygenase activity"/>
    <property type="evidence" value="ECO:0007669"/>
    <property type="project" value="InterPro"/>
</dbReference>
<keyword evidence="2" id="KW-0274">FAD</keyword>
<evidence type="ECO:0000313" key="4">
    <source>
        <dbReference type="Proteomes" id="UP000219329"/>
    </source>
</evidence>
<protein>
    <submittedName>
        <fullName evidence="3">Tryptophan halogenase</fullName>
    </submittedName>
</protein>
<name>A0A2A5W8A7_9GAMM</name>
<keyword evidence="2" id="KW-0285">Flavoprotein</keyword>
<dbReference type="EMBL" id="NTJZ01000017">
    <property type="protein sequence ID" value="PDH32386.1"/>
    <property type="molecule type" value="Genomic_DNA"/>
</dbReference>
<evidence type="ECO:0000313" key="3">
    <source>
        <dbReference type="EMBL" id="PDH32386.1"/>
    </source>
</evidence>
<dbReference type="PANTHER" id="PTHR43747">
    <property type="entry name" value="FAD-BINDING PROTEIN"/>
    <property type="match status" value="1"/>
</dbReference>